<dbReference type="PROSITE" id="PS00346">
    <property type="entry name" value="ETS_DOMAIN_2"/>
    <property type="match status" value="1"/>
</dbReference>
<sequence>GCLFGSSFGPSCYQQQQPPAQQGSYKTVGPPAGSTFPTDWREAWHQEGNSCGTDESEQYPQDHDFHSQTNNDLKPPQASVSSPSKQAYPPCYTPGTVLPEYSNSRHPHQAPGYFYPPYSRTPPPVTAQQSNESCRSTAIKQEPTDKDADNGVSFDKSKTIQHKSSWKPQPNNLGLDLSERQEHKKQREISETKSSTFQSSGRRGSLQLWQFLVALLDTPDASAGCIAWTGRGMEFKLIEPEEVARRWGAQKNRPAMNYDKLSRSLRYYYEKGIMQKVAGE</sequence>
<accession>A0A653DI68</accession>
<dbReference type="PROSITE" id="PS00345">
    <property type="entry name" value="ETS_DOMAIN_1"/>
    <property type="match status" value="1"/>
</dbReference>
<feature type="non-terminal residue" evidence="6">
    <location>
        <position position="280"/>
    </location>
</feature>
<name>A0A653DI68_CALMS</name>
<dbReference type="SMART" id="SM00413">
    <property type="entry name" value="ETS"/>
    <property type="match status" value="1"/>
</dbReference>
<dbReference type="InterPro" id="IPR036390">
    <property type="entry name" value="WH_DNA-bd_sf"/>
</dbReference>
<dbReference type="SUPFAM" id="SSF46785">
    <property type="entry name" value="Winged helix' DNA-binding domain"/>
    <property type="match status" value="1"/>
</dbReference>
<dbReference type="PANTHER" id="PTHR11849">
    <property type="entry name" value="ETS"/>
    <property type="match status" value="1"/>
</dbReference>
<evidence type="ECO:0000313" key="6">
    <source>
        <dbReference type="EMBL" id="VEN59047.1"/>
    </source>
</evidence>
<feature type="compositionally biased region" description="Polar residues" evidence="4">
    <location>
        <begin position="126"/>
        <end position="139"/>
    </location>
</feature>
<proteinExistence type="inferred from homology"/>
<dbReference type="InterPro" id="IPR000418">
    <property type="entry name" value="Ets_dom"/>
</dbReference>
<evidence type="ECO:0000256" key="4">
    <source>
        <dbReference type="SAM" id="MobiDB-lite"/>
    </source>
</evidence>
<protein>
    <recommendedName>
        <fullName evidence="5">ETS domain-containing protein</fullName>
    </recommendedName>
</protein>
<reference evidence="6 7" key="1">
    <citation type="submission" date="2019-01" db="EMBL/GenBank/DDBJ databases">
        <authorList>
            <person name="Sayadi A."/>
        </authorList>
    </citation>
    <scope>NUCLEOTIDE SEQUENCE [LARGE SCALE GENOMIC DNA]</scope>
</reference>
<feature type="non-terminal residue" evidence="6">
    <location>
        <position position="1"/>
    </location>
</feature>
<comment type="subcellular location">
    <subcellularLocation>
        <location evidence="3">Nucleus</location>
    </subcellularLocation>
</comment>
<dbReference type="Pfam" id="PF00178">
    <property type="entry name" value="Ets"/>
    <property type="match status" value="1"/>
</dbReference>
<dbReference type="PRINTS" id="PR00454">
    <property type="entry name" value="ETSDOMAIN"/>
</dbReference>
<dbReference type="PANTHER" id="PTHR11849:SF282">
    <property type="entry name" value="ETV5-RELATED PROTEIN ETS96B"/>
    <property type="match status" value="1"/>
</dbReference>
<keyword evidence="2 3" id="KW-0238">DNA-binding</keyword>
<dbReference type="InterPro" id="IPR036388">
    <property type="entry name" value="WH-like_DNA-bd_sf"/>
</dbReference>
<dbReference type="GO" id="GO:0005634">
    <property type="term" value="C:nucleus"/>
    <property type="evidence" value="ECO:0007669"/>
    <property type="project" value="UniProtKB-SubCell"/>
</dbReference>
<feature type="domain" description="ETS" evidence="5">
    <location>
        <begin position="206"/>
        <end position="280"/>
    </location>
</feature>
<dbReference type="GO" id="GO:0043565">
    <property type="term" value="F:sequence-specific DNA binding"/>
    <property type="evidence" value="ECO:0007669"/>
    <property type="project" value="InterPro"/>
</dbReference>
<feature type="compositionally biased region" description="Basic and acidic residues" evidence="4">
    <location>
        <begin position="177"/>
        <end position="191"/>
    </location>
</feature>
<dbReference type="Gene3D" id="1.10.10.10">
    <property type="entry name" value="Winged helix-like DNA-binding domain superfamily/Winged helix DNA-binding domain"/>
    <property type="match status" value="1"/>
</dbReference>
<dbReference type="GO" id="GO:0000981">
    <property type="term" value="F:DNA-binding transcription factor activity, RNA polymerase II-specific"/>
    <property type="evidence" value="ECO:0007669"/>
    <property type="project" value="TreeGrafter"/>
</dbReference>
<dbReference type="InterPro" id="IPR046328">
    <property type="entry name" value="ETS_fam"/>
</dbReference>
<dbReference type="GO" id="GO:0030154">
    <property type="term" value="P:cell differentiation"/>
    <property type="evidence" value="ECO:0007669"/>
    <property type="project" value="TreeGrafter"/>
</dbReference>
<dbReference type="PROSITE" id="PS50061">
    <property type="entry name" value="ETS_DOMAIN_3"/>
    <property type="match status" value="1"/>
</dbReference>
<organism evidence="6 7">
    <name type="scientific">Callosobruchus maculatus</name>
    <name type="common">Southern cowpea weevil</name>
    <name type="synonym">Pulse bruchid</name>
    <dbReference type="NCBI Taxonomy" id="64391"/>
    <lineage>
        <taxon>Eukaryota</taxon>
        <taxon>Metazoa</taxon>
        <taxon>Ecdysozoa</taxon>
        <taxon>Arthropoda</taxon>
        <taxon>Hexapoda</taxon>
        <taxon>Insecta</taxon>
        <taxon>Pterygota</taxon>
        <taxon>Neoptera</taxon>
        <taxon>Endopterygota</taxon>
        <taxon>Coleoptera</taxon>
        <taxon>Polyphaga</taxon>
        <taxon>Cucujiformia</taxon>
        <taxon>Chrysomeloidea</taxon>
        <taxon>Chrysomelidae</taxon>
        <taxon>Bruchinae</taxon>
        <taxon>Bruchini</taxon>
        <taxon>Callosobruchus</taxon>
    </lineage>
</organism>
<dbReference type="AlphaFoldDB" id="A0A653DI68"/>
<evidence type="ECO:0000313" key="7">
    <source>
        <dbReference type="Proteomes" id="UP000410492"/>
    </source>
</evidence>
<keyword evidence="7" id="KW-1185">Reference proteome</keyword>
<keyword evidence="3" id="KW-0539">Nucleus</keyword>
<dbReference type="EMBL" id="CAACVG010011862">
    <property type="protein sequence ID" value="VEN59047.1"/>
    <property type="molecule type" value="Genomic_DNA"/>
</dbReference>
<evidence type="ECO:0000259" key="5">
    <source>
        <dbReference type="PROSITE" id="PS50061"/>
    </source>
</evidence>
<evidence type="ECO:0000256" key="1">
    <source>
        <dbReference type="ARBA" id="ARBA00005562"/>
    </source>
</evidence>
<evidence type="ECO:0000256" key="3">
    <source>
        <dbReference type="RuleBase" id="RU004019"/>
    </source>
</evidence>
<comment type="similarity">
    <text evidence="1 3">Belongs to the ETS family.</text>
</comment>
<feature type="region of interest" description="Disordered" evidence="4">
    <location>
        <begin position="1"/>
        <end position="199"/>
    </location>
</feature>
<dbReference type="OrthoDB" id="10067219at2759"/>
<dbReference type="Proteomes" id="UP000410492">
    <property type="component" value="Unassembled WGS sequence"/>
</dbReference>
<evidence type="ECO:0000256" key="2">
    <source>
        <dbReference type="ARBA" id="ARBA00023125"/>
    </source>
</evidence>
<gene>
    <name evidence="6" type="ORF">CALMAC_LOCUS17211</name>
</gene>
<feature type="compositionally biased region" description="Polar residues" evidence="4">
    <location>
        <begin position="67"/>
        <end position="85"/>
    </location>
</feature>